<dbReference type="OrthoDB" id="9764596at2"/>
<dbReference type="GO" id="GO:0006814">
    <property type="term" value="P:sodium ion transport"/>
    <property type="evidence" value="ECO:0007669"/>
    <property type="project" value="InterPro"/>
</dbReference>
<feature type="transmembrane region" description="Helical" evidence="7">
    <location>
        <begin position="247"/>
        <end position="271"/>
    </location>
</feature>
<dbReference type="EMBL" id="CZCU02000136">
    <property type="protein sequence ID" value="VXD17730.1"/>
    <property type="molecule type" value="Genomic_DNA"/>
</dbReference>
<feature type="transmembrane region" description="Helical" evidence="7">
    <location>
        <begin position="283"/>
        <end position="301"/>
    </location>
</feature>
<keyword evidence="5 7" id="KW-1133">Transmembrane helix</keyword>
<comment type="caution">
    <text evidence="8">The sequence shown here is derived from an EMBL/GenBank/DDBJ whole genome shotgun (WGS) entry which is preliminary data.</text>
</comment>
<gene>
    <name evidence="8" type="ORF">PL8927_600078</name>
</gene>
<keyword evidence="4 7" id="KW-0812">Transmembrane</keyword>
<dbReference type="GO" id="GO:0005886">
    <property type="term" value="C:plasma membrane"/>
    <property type="evidence" value="ECO:0007669"/>
    <property type="project" value="UniProtKB-SubCell"/>
</dbReference>
<evidence type="ECO:0000256" key="1">
    <source>
        <dbReference type="ARBA" id="ARBA00004651"/>
    </source>
</evidence>
<evidence type="ECO:0008006" key="10">
    <source>
        <dbReference type="Google" id="ProtNLM"/>
    </source>
</evidence>
<dbReference type="SUPFAM" id="SSF103473">
    <property type="entry name" value="MFS general substrate transporter"/>
    <property type="match status" value="1"/>
</dbReference>
<keyword evidence="6 7" id="KW-0472">Membrane</keyword>
<dbReference type="Proteomes" id="UP000184550">
    <property type="component" value="Unassembled WGS sequence"/>
</dbReference>
<feature type="transmembrane region" description="Helical" evidence="7">
    <location>
        <begin position="423"/>
        <end position="450"/>
    </location>
</feature>
<dbReference type="CDD" id="cd17332">
    <property type="entry name" value="MFS_MelB_like"/>
    <property type="match status" value="1"/>
</dbReference>
<feature type="transmembrane region" description="Helical" evidence="7">
    <location>
        <begin position="337"/>
        <end position="358"/>
    </location>
</feature>
<feature type="transmembrane region" description="Helical" evidence="7">
    <location>
        <begin position="89"/>
        <end position="110"/>
    </location>
</feature>
<feature type="transmembrane region" description="Helical" evidence="7">
    <location>
        <begin position="159"/>
        <end position="179"/>
    </location>
</feature>
<dbReference type="Gene3D" id="1.20.1250.20">
    <property type="entry name" value="MFS general substrate transporter like domains"/>
    <property type="match status" value="1"/>
</dbReference>
<keyword evidence="2" id="KW-0813">Transport</keyword>
<protein>
    <recommendedName>
        <fullName evidence="10">Sugar (Glycoside-Pentoside-Hexuronide) transporter</fullName>
    </recommendedName>
</protein>
<dbReference type="InterPro" id="IPR039672">
    <property type="entry name" value="MFS_2"/>
</dbReference>
<feature type="transmembrane region" description="Helical" evidence="7">
    <location>
        <begin position="36"/>
        <end position="62"/>
    </location>
</feature>
<keyword evidence="3" id="KW-1003">Cell membrane</keyword>
<dbReference type="PANTHER" id="PTHR11328:SF24">
    <property type="entry name" value="MAJOR FACILITATOR SUPERFAMILY (MFS) PROFILE DOMAIN-CONTAINING PROTEIN"/>
    <property type="match status" value="1"/>
</dbReference>
<dbReference type="InterPro" id="IPR036259">
    <property type="entry name" value="MFS_trans_sf"/>
</dbReference>
<feature type="transmembrane region" description="Helical" evidence="7">
    <location>
        <begin position="313"/>
        <end position="331"/>
    </location>
</feature>
<dbReference type="Pfam" id="PF13347">
    <property type="entry name" value="MFS_2"/>
    <property type="match status" value="1"/>
</dbReference>
<dbReference type="GO" id="GO:0008643">
    <property type="term" value="P:carbohydrate transport"/>
    <property type="evidence" value="ECO:0007669"/>
    <property type="project" value="InterPro"/>
</dbReference>
<accession>A0A7Z9DY85</accession>
<dbReference type="NCBIfam" id="TIGR00792">
    <property type="entry name" value="gph"/>
    <property type="match status" value="1"/>
</dbReference>
<dbReference type="RefSeq" id="WP_083621295.1">
    <property type="nucleotide sequence ID" value="NZ_LR734869.1"/>
</dbReference>
<feature type="transmembrane region" description="Helical" evidence="7">
    <location>
        <begin position="116"/>
        <end position="139"/>
    </location>
</feature>
<evidence type="ECO:0000313" key="9">
    <source>
        <dbReference type="Proteomes" id="UP000184550"/>
    </source>
</evidence>
<keyword evidence="9" id="KW-1185">Reference proteome</keyword>
<comment type="subcellular location">
    <subcellularLocation>
        <location evidence="1">Cell membrane</location>
        <topology evidence="1">Multi-pass membrane protein</topology>
    </subcellularLocation>
</comment>
<evidence type="ECO:0000256" key="4">
    <source>
        <dbReference type="ARBA" id="ARBA00022692"/>
    </source>
</evidence>
<dbReference type="FunFam" id="1.20.1250.20:FF:000183">
    <property type="entry name" value="sodium-dependent lysophosphatidylcholine symporter 1 isoform X2"/>
    <property type="match status" value="1"/>
</dbReference>
<reference evidence="8" key="1">
    <citation type="submission" date="2019-10" db="EMBL/GenBank/DDBJ databases">
        <authorList>
            <consortium name="Genoscope - CEA"/>
            <person name="William W."/>
        </authorList>
    </citation>
    <scope>NUCLEOTIDE SEQUENCE [LARGE SCALE GENOMIC DNA]</scope>
    <source>
        <strain evidence="8">BBR_PRJEB10992</strain>
    </source>
</reference>
<sequence length="474" mass="52231">MNSTPSSTVPPPEKLSLSTKLAFGAGDLGPAITANISVFFVLVFLTNVAGLPAGLAGSVLMVGKIWDAINDPIVGVLSDRTVHPWGRRYPWMVFGAIPFGILFFLQWIVPSNNNSVLFWYYVIIAICFNTAYTVVNLPYTALTPELTTDYNERTSLNSFRFAFSIGGSIFSLILAKIIFSLFPDSPYQRYLILGVVCGFLAVIPLFWCFLGTRKQVLSRQSGETLEDNSENIPIAEQIKIALSNKPFLLVIGVYLCSWLGVQLTASILPYFVVNWMQLPESTFPQVAIAVQGTALVMLFVWNLVSQRYGKKAVYFMGMGLWIVTQAGLFFLQPGQITLMYILAILAGCGVATAYLVPWSMIPDVIDLDELNTGQRREGVFYSFMVLLQKIGLAIGLFLVGQALDFAGFISSIPGQPAPIQPDSALLAIRFAIGPLPTIILIMGIIFACFYPITQEVHANILLQLSERKRNETLD</sequence>
<feature type="transmembrane region" description="Helical" evidence="7">
    <location>
        <begin position="379"/>
        <end position="403"/>
    </location>
</feature>
<proteinExistence type="predicted"/>
<organism evidence="8 9">
    <name type="scientific">Planktothrix serta PCC 8927</name>
    <dbReference type="NCBI Taxonomy" id="671068"/>
    <lineage>
        <taxon>Bacteria</taxon>
        <taxon>Bacillati</taxon>
        <taxon>Cyanobacteriota</taxon>
        <taxon>Cyanophyceae</taxon>
        <taxon>Oscillatoriophycideae</taxon>
        <taxon>Oscillatoriales</taxon>
        <taxon>Microcoleaceae</taxon>
        <taxon>Planktothrix</taxon>
    </lineage>
</organism>
<name>A0A7Z9DY85_9CYAN</name>
<evidence type="ECO:0000256" key="3">
    <source>
        <dbReference type="ARBA" id="ARBA00022475"/>
    </source>
</evidence>
<dbReference type="InterPro" id="IPR001927">
    <property type="entry name" value="Na/Gal_symport"/>
</dbReference>
<evidence type="ECO:0000256" key="2">
    <source>
        <dbReference type="ARBA" id="ARBA00022448"/>
    </source>
</evidence>
<dbReference type="PANTHER" id="PTHR11328">
    <property type="entry name" value="MAJOR FACILITATOR SUPERFAMILY DOMAIN-CONTAINING PROTEIN"/>
    <property type="match status" value="1"/>
</dbReference>
<evidence type="ECO:0000256" key="7">
    <source>
        <dbReference type="SAM" id="Phobius"/>
    </source>
</evidence>
<evidence type="ECO:0000256" key="6">
    <source>
        <dbReference type="ARBA" id="ARBA00023136"/>
    </source>
</evidence>
<feature type="transmembrane region" description="Helical" evidence="7">
    <location>
        <begin position="191"/>
        <end position="210"/>
    </location>
</feature>
<dbReference type="GO" id="GO:0015293">
    <property type="term" value="F:symporter activity"/>
    <property type="evidence" value="ECO:0007669"/>
    <property type="project" value="InterPro"/>
</dbReference>
<evidence type="ECO:0000313" key="8">
    <source>
        <dbReference type="EMBL" id="VXD17730.1"/>
    </source>
</evidence>
<dbReference type="AlphaFoldDB" id="A0A7Z9DY85"/>
<evidence type="ECO:0000256" key="5">
    <source>
        <dbReference type="ARBA" id="ARBA00022989"/>
    </source>
</evidence>